<dbReference type="InterPro" id="IPR036779">
    <property type="entry name" value="LysM_dom_sf"/>
</dbReference>
<keyword evidence="3" id="KW-1185">Reference proteome</keyword>
<keyword evidence="1" id="KW-0732">Signal</keyword>
<dbReference type="Gene3D" id="3.10.350.10">
    <property type="entry name" value="LysM domain"/>
    <property type="match status" value="1"/>
</dbReference>
<dbReference type="Proteomes" id="UP000275078">
    <property type="component" value="Unassembled WGS sequence"/>
</dbReference>
<accession>A0A3N4IA55</accession>
<evidence type="ECO:0000256" key="1">
    <source>
        <dbReference type="SAM" id="SignalP"/>
    </source>
</evidence>
<proteinExistence type="predicted"/>
<dbReference type="EMBL" id="ML119672">
    <property type="protein sequence ID" value="RPA82357.1"/>
    <property type="molecule type" value="Genomic_DNA"/>
</dbReference>
<reference evidence="2 3" key="1">
    <citation type="journal article" date="2018" name="Nat. Ecol. Evol.">
        <title>Pezizomycetes genomes reveal the molecular basis of ectomycorrhizal truffle lifestyle.</title>
        <authorList>
            <person name="Murat C."/>
            <person name="Payen T."/>
            <person name="Noel B."/>
            <person name="Kuo A."/>
            <person name="Morin E."/>
            <person name="Chen J."/>
            <person name="Kohler A."/>
            <person name="Krizsan K."/>
            <person name="Balestrini R."/>
            <person name="Da Silva C."/>
            <person name="Montanini B."/>
            <person name="Hainaut M."/>
            <person name="Levati E."/>
            <person name="Barry K.W."/>
            <person name="Belfiori B."/>
            <person name="Cichocki N."/>
            <person name="Clum A."/>
            <person name="Dockter R.B."/>
            <person name="Fauchery L."/>
            <person name="Guy J."/>
            <person name="Iotti M."/>
            <person name="Le Tacon F."/>
            <person name="Lindquist E.A."/>
            <person name="Lipzen A."/>
            <person name="Malagnac F."/>
            <person name="Mello A."/>
            <person name="Molinier V."/>
            <person name="Miyauchi S."/>
            <person name="Poulain J."/>
            <person name="Riccioni C."/>
            <person name="Rubini A."/>
            <person name="Sitrit Y."/>
            <person name="Splivallo R."/>
            <person name="Traeger S."/>
            <person name="Wang M."/>
            <person name="Zifcakova L."/>
            <person name="Wipf D."/>
            <person name="Zambonelli A."/>
            <person name="Paolocci F."/>
            <person name="Nowrousian M."/>
            <person name="Ottonello S."/>
            <person name="Baldrian P."/>
            <person name="Spatafora J.W."/>
            <person name="Henrissat B."/>
            <person name="Nagy L.G."/>
            <person name="Aury J.M."/>
            <person name="Wincker P."/>
            <person name="Grigoriev I.V."/>
            <person name="Bonfante P."/>
            <person name="Martin F.M."/>
        </authorList>
    </citation>
    <scope>NUCLEOTIDE SEQUENCE [LARGE SCALE GENOMIC DNA]</scope>
    <source>
        <strain evidence="2 3">RN42</strain>
    </source>
</reference>
<name>A0A3N4IA55_ASCIM</name>
<organism evidence="2 3">
    <name type="scientific">Ascobolus immersus RN42</name>
    <dbReference type="NCBI Taxonomy" id="1160509"/>
    <lineage>
        <taxon>Eukaryota</taxon>
        <taxon>Fungi</taxon>
        <taxon>Dikarya</taxon>
        <taxon>Ascomycota</taxon>
        <taxon>Pezizomycotina</taxon>
        <taxon>Pezizomycetes</taxon>
        <taxon>Pezizales</taxon>
        <taxon>Ascobolaceae</taxon>
        <taxon>Ascobolus</taxon>
    </lineage>
</organism>
<feature type="chain" id="PRO_5017993901" description="LysM domain-containing protein" evidence="1">
    <location>
        <begin position="20"/>
        <end position="176"/>
    </location>
</feature>
<sequence length="176" mass="19465">MFPFSASLLLFSTLPLLIAGYTGEFNDIDCENRVKCIQTVHVASRAEASCEKMLEVNRHAASGELEGVSVGDIERWNPHVDCSKLEYGDTICIQARPLEEDETRACIRPIRRTPGFLDSLPDWDEVKEGIKEKAEKFWEKSKETAKKVGHVASEAAFIVAVGSNGGVLIDPTVKNQ</sequence>
<evidence type="ECO:0000313" key="3">
    <source>
        <dbReference type="Proteomes" id="UP000275078"/>
    </source>
</evidence>
<dbReference type="AlphaFoldDB" id="A0A3N4IA55"/>
<feature type="signal peptide" evidence="1">
    <location>
        <begin position="1"/>
        <end position="19"/>
    </location>
</feature>
<evidence type="ECO:0008006" key="4">
    <source>
        <dbReference type="Google" id="ProtNLM"/>
    </source>
</evidence>
<evidence type="ECO:0000313" key="2">
    <source>
        <dbReference type="EMBL" id="RPA82357.1"/>
    </source>
</evidence>
<gene>
    <name evidence="2" type="ORF">BJ508DRAFT_375821</name>
</gene>
<protein>
    <recommendedName>
        <fullName evidence="4">LysM domain-containing protein</fullName>
    </recommendedName>
</protein>